<dbReference type="GO" id="GO:0034362">
    <property type="term" value="C:low-density lipoprotein particle"/>
    <property type="evidence" value="ECO:0007669"/>
    <property type="project" value="TreeGrafter"/>
</dbReference>
<evidence type="ECO:0000256" key="8">
    <source>
        <dbReference type="ARBA" id="ARBA00022737"/>
    </source>
</evidence>
<evidence type="ECO:0000256" key="1">
    <source>
        <dbReference type="ARBA" id="ARBA00004613"/>
    </source>
</evidence>
<dbReference type="Gene3D" id="1.20.120.20">
    <property type="entry name" value="Apolipoprotein"/>
    <property type="match status" value="1"/>
</dbReference>
<dbReference type="GO" id="GO:0006982">
    <property type="term" value="P:response to lipid hydroperoxide"/>
    <property type="evidence" value="ECO:0007669"/>
    <property type="project" value="Ensembl"/>
</dbReference>
<organism evidence="17 19">
    <name type="scientific">Cricetulus griseus</name>
    <name type="common">Chinese hamster</name>
    <name type="synonym">Cricetulus barabensis griseus</name>
    <dbReference type="NCBI Taxonomy" id="10029"/>
    <lineage>
        <taxon>Eukaryota</taxon>
        <taxon>Metazoa</taxon>
        <taxon>Chordata</taxon>
        <taxon>Craniata</taxon>
        <taxon>Vertebrata</taxon>
        <taxon>Euteleostomi</taxon>
        <taxon>Mammalia</taxon>
        <taxon>Eutheria</taxon>
        <taxon>Euarchontoglires</taxon>
        <taxon>Glires</taxon>
        <taxon>Rodentia</taxon>
        <taxon>Myomorpha</taxon>
        <taxon>Muroidea</taxon>
        <taxon>Cricetidae</taxon>
        <taxon>Cricetinae</taxon>
        <taxon>Cricetulus</taxon>
    </lineage>
</organism>
<evidence type="ECO:0000256" key="16">
    <source>
        <dbReference type="SAM" id="SignalP"/>
    </source>
</evidence>
<dbReference type="GO" id="GO:0042632">
    <property type="term" value="P:cholesterol homeostasis"/>
    <property type="evidence" value="ECO:0007669"/>
    <property type="project" value="Ensembl"/>
</dbReference>
<dbReference type="GO" id="GO:0034372">
    <property type="term" value="P:very-low-density lipoprotein particle remodeling"/>
    <property type="evidence" value="ECO:0007669"/>
    <property type="project" value="Ensembl"/>
</dbReference>
<feature type="signal peptide" evidence="16">
    <location>
        <begin position="1"/>
        <end position="20"/>
    </location>
</feature>
<dbReference type="GO" id="GO:0055090">
    <property type="term" value="P:acylglycerol homeostasis"/>
    <property type="evidence" value="ECO:0007669"/>
    <property type="project" value="TreeGrafter"/>
</dbReference>
<feature type="compositionally biased region" description="Low complexity" evidence="15">
    <location>
        <begin position="395"/>
        <end position="405"/>
    </location>
</feature>
<evidence type="ECO:0000256" key="9">
    <source>
        <dbReference type="ARBA" id="ARBA00022850"/>
    </source>
</evidence>
<dbReference type="GO" id="GO:0034371">
    <property type="term" value="P:chylomicron remodeling"/>
    <property type="evidence" value="ECO:0007669"/>
    <property type="project" value="Ensembl"/>
</dbReference>
<dbReference type="GO" id="GO:0065005">
    <property type="term" value="P:protein-lipid complex assembly"/>
    <property type="evidence" value="ECO:0007669"/>
    <property type="project" value="Ensembl"/>
</dbReference>
<keyword evidence="5" id="KW-0162">Chylomicron</keyword>
<feature type="region of interest" description="Disordered" evidence="15">
    <location>
        <begin position="379"/>
        <end position="414"/>
    </location>
</feature>
<dbReference type="Gene3D" id="6.10.250.2890">
    <property type="match status" value="1"/>
</dbReference>
<sequence length="414" mass="46797">MFLKAVVVTLALVAITGTRAEVDADQVSTVMWQLFTQLSDNAKEAMEQVQKSDITQQLKKTGACAIRGRDVEMSGDPPSTCKNLRPCATERHTVAQRDPELGEGRELKSKMNERLTKDAVRVKEEIQKELEDLRARMMPHANTVSQTIGDNMQKLQQHLKPYAEGLQTKVNTQAQELKRQLTPYMQRMQTTVQENMDNLQASMMPYANEFKDKFNQNVEELKGRLTPRASELKATIDQNLEDLRRSLAPLAEGVQEKLNHQLEGLAFQMKKNAEELQTKVSANVDQLQKKLAPLVEDVHSKLRGNTEGLQKSLEDLNSQLDQQVEEFRRTVEPLGEMFNKALVQQMEQFRQQLGSNSGDVQGHLSFLEKSLREKVSSFMGTLGKKESPDQPLALPLPEQVQEQVQPNPPNPVES</sequence>
<dbReference type="GO" id="GO:0009986">
    <property type="term" value="C:cell surface"/>
    <property type="evidence" value="ECO:0007669"/>
    <property type="project" value="Ensembl"/>
</dbReference>
<dbReference type="GO" id="GO:0034364">
    <property type="term" value="C:high-density lipoprotein particle"/>
    <property type="evidence" value="ECO:0007669"/>
    <property type="project" value="UniProtKB-KW"/>
</dbReference>
<dbReference type="GO" id="GO:1903561">
    <property type="term" value="C:extracellular vesicle"/>
    <property type="evidence" value="ECO:0007669"/>
    <property type="project" value="TreeGrafter"/>
</dbReference>
<comment type="similarity">
    <text evidence="2">Belongs to the apolipoprotein A1/A4/E family.</text>
</comment>
<dbReference type="GO" id="GO:0042744">
    <property type="term" value="P:hydrogen peroxide catabolic process"/>
    <property type="evidence" value="ECO:0007669"/>
    <property type="project" value="Ensembl"/>
</dbReference>
<keyword evidence="17" id="KW-0449">Lipoprotein</keyword>
<evidence type="ECO:0000256" key="4">
    <source>
        <dbReference type="ARBA" id="ARBA00022448"/>
    </source>
</evidence>
<dbReference type="GO" id="GO:0046470">
    <property type="term" value="P:phosphatidylcholine metabolic process"/>
    <property type="evidence" value="ECO:0007669"/>
    <property type="project" value="Ensembl"/>
</dbReference>
<dbReference type="Proteomes" id="UP000694386">
    <property type="component" value="Unplaced"/>
</dbReference>
<proteinExistence type="inferred from homology"/>
<dbReference type="Ensembl" id="ENSCGRT00001032408.1">
    <property type="protein sequence ID" value="ENSCGRP00001028160.1"/>
    <property type="gene ID" value="ENSCGRG00001024960.1"/>
</dbReference>
<evidence type="ECO:0000256" key="5">
    <source>
        <dbReference type="ARBA" id="ARBA00022513"/>
    </source>
</evidence>
<dbReference type="GO" id="GO:0030300">
    <property type="term" value="P:regulation of intestinal cholesterol absorption"/>
    <property type="evidence" value="ECO:0007669"/>
    <property type="project" value="Ensembl"/>
</dbReference>
<evidence type="ECO:0000313" key="17">
    <source>
        <dbReference type="EMBL" id="ERE75665.1"/>
    </source>
</evidence>
<keyword evidence="4" id="KW-0813">Transport</keyword>
<dbReference type="GO" id="GO:0019430">
    <property type="term" value="P:removal of superoxide radicals"/>
    <property type="evidence" value="ECO:0007669"/>
    <property type="project" value="Ensembl"/>
</dbReference>
<dbReference type="InterPro" id="IPR050163">
    <property type="entry name" value="Apolipoprotein_A1/A4/E"/>
</dbReference>
<dbReference type="InterPro" id="IPR000074">
    <property type="entry name" value="ApoA_E"/>
</dbReference>
<keyword evidence="6" id="KW-0964">Secreted</keyword>
<gene>
    <name evidence="17" type="ORF">H671_4g12453</name>
</gene>
<dbReference type="GO" id="GO:0060228">
    <property type="term" value="F:phosphatidylcholine-sterol O-acyltransferase activator activity"/>
    <property type="evidence" value="ECO:0007669"/>
    <property type="project" value="Ensembl"/>
</dbReference>
<evidence type="ECO:0000256" key="7">
    <source>
        <dbReference type="ARBA" id="ARBA00022729"/>
    </source>
</evidence>
<evidence type="ECO:0000256" key="6">
    <source>
        <dbReference type="ARBA" id="ARBA00022525"/>
    </source>
</evidence>
<dbReference type="Proteomes" id="UP000030759">
    <property type="component" value="Unassembled WGS sequence"/>
</dbReference>
<evidence type="ECO:0000256" key="10">
    <source>
        <dbReference type="ARBA" id="ARBA00023055"/>
    </source>
</evidence>
<dbReference type="GO" id="GO:0007159">
    <property type="term" value="P:leukocyte cell-cell adhesion"/>
    <property type="evidence" value="ECO:0007669"/>
    <property type="project" value="Ensembl"/>
</dbReference>
<dbReference type="GO" id="GO:0042803">
    <property type="term" value="F:protein homodimerization activity"/>
    <property type="evidence" value="ECO:0007669"/>
    <property type="project" value="Ensembl"/>
</dbReference>
<dbReference type="GO" id="GO:0042157">
    <property type="term" value="P:lipoprotein metabolic process"/>
    <property type="evidence" value="ECO:0007669"/>
    <property type="project" value="InterPro"/>
</dbReference>
<reference evidence="19" key="1">
    <citation type="journal article" date="2013" name="Nat. Biotechnol.">
        <title>Chinese hamster genome sequenced from sorted chromosomes.</title>
        <authorList>
            <person name="Brinkrolf K."/>
            <person name="Rupp O."/>
            <person name="Laux H."/>
            <person name="Kollin F."/>
            <person name="Ernst W."/>
            <person name="Linke B."/>
            <person name="Kofler R."/>
            <person name="Romand S."/>
            <person name="Hesse F."/>
            <person name="Budach W.E."/>
            <person name="Galosy S."/>
            <person name="Muller D."/>
            <person name="Noll T."/>
            <person name="Wienberg J."/>
            <person name="Jostock T."/>
            <person name="Leonard M."/>
            <person name="Grillari J."/>
            <person name="Tauch A."/>
            <person name="Goesmann A."/>
            <person name="Helk B."/>
            <person name="Mott J.E."/>
            <person name="Puhler A."/>
            <person name="Borth N."/>
        </authorList>
    </citation>
    <scope>NUCLEOTIDE SEQUENCE [LARGE SCALE GENOMIC DNA]</scope>
    <source>
        <strain evidence="19">17A/GY</strain>
    </source>
</reference>
<dbReference type="Pfam" id="PF01442">
    <property type="entry name" value="Apolipoprotein"/>
    <property type="match status" value="2"/>
</dbReference>
<dbReference type="PANTHER" id="PTHR18976:SF1">
    <property type="entry name" value="APOLIPOPROTEIN A-IV"/>
    <property type="match status" value="1"/>
</dbReference>
<dbReference type="GO" id="GO:0034445">
    <property type="term" value="P:negative regulation of plasma lipoprotein oxidation"/>
    <property type="evidence" value="ECO:0007669"/>
    <property type="project" value="Ensembl"/>
</dbReference>
<dbReference type="GO" id="GO:0042627">
    <property type="term" value="C:chylomicron"/>
    <property type="evidence" value="ECO:0007669"/>
    <property type="project" value="UniProtKB-KW"/>
</dbReference>
<dbReference type="GO" id="GO:0002227">
    <property type="term" value="P:innate immune response in mucosa"/>
    <property type="evidence" value="ECO:0007669"/>
    <property type="project" value="Ensembl"/>
</dbReference>
<protein>
    <recommendedName>
        <fullName evidence="12">Apolipoprotein A-IV</fullName>
    </recommendedName>
    <alternativeName>
        <fullName evidence="13">Apolipoprotein A4</fullName>
    </alternativeName>
</protein>
<accession>A0A061I462</accession>
<feature type="chain" id="PRO_5044538514" description="Apolipoprotein A-IV" evidence="16">
    <location>
        <begin position="21"/>
        <end position="414"/>
    </location>
</feature>
<keyword evidence="14" id="KW-0175">Coiled coil</keyword>
<keyword evidence="9" id="KW-0345">HDL</keyword>
<evidence type="ECO:0000256" key="12">
    <source>
        <dbReference type="ARBA" id="ARBA00041197"/>
    </source>
</evidence>
<evidence type="ECO:0000256" key="14">
    <source>
        <dbReference type="SAM" id="Coils"/>
    </source>
</evidence>
<dbReference type="GO" id="GO:0045723">
    <property type="term" value="P:positive regulation of fatty acid biosynthetic process"/>
    <property type="evidence" value="ECO:0007669"/>
    <property type="project" value="Ensembl"/>
</dbReference>
<feature type="coiled-coil region" evidence="14">
    <location>
        <begin position="259"/>
        <end position="330"/>
    </location>
</feature>
<dbReference type="GO" id="GO:0035634">
    <property type="term" value="P:response to stilbenoid"/>
    <property type="evidence" value="ECO:0007669"/>
    <property type="project" value="Ensembl"/>
</dbReference>
<dbReference type="GO" id="GO:0016042">
    <property type="term" value="P:lipid catabolic process"/>
    <property type="evidence" value="ECO:0007669"/>
    <property type="project" value="Ensembl"/>
</dbReference>
<evidence type="ECO:0000313" key="18">
    <source>
        <dbReference type="Ensembl" id="ENSCGRP00001028160.1"/>
    </source>
</evidence>
<evidence type="ECO:0000256" key="15">
    <source>
        <dbReference type="SAM" id="MobiDB-lite"/>
    </source>
</evidence>
<dbReference type="SUPFAM" id="SSF58113">
    <property type="entry name" value="Apolipoprotein A-I"/>
    <property type="match status" value="2"/>
</dbReference>
<reference evidence="17" key="2">
    <citation type="submission" date="2013-03" db="EMBL/GenBank/DDBJ databases">
        <title>Chinese hamster genome sequenced from sorted chromosomes.</title>
        <authorList>
            <person name="Brinkrolf K."/>
            <person name="Rupp O."/>
            <person name="Laux H."/>
            <person name="Kollin F."/>
            <person name="Ernst W."/>
            <person name="Linke B."/>
            <person name="Kofler R."/>
            <person name="Romand S."/>
            <person name="Hesse F."/>
            <person name="Budach W.E."/>
            <person name="Galosy S."/>
            <person name="Muller D."/>
            <person name="Noll T."/>
            <person name="Wienberg J."/>
            <person name="Jostock T."/>
            <person name="Leonard M."/>
            <person name="Grillari J."/>
            <person name="Tauch A."/>
            <person name="Goesmann A."/>
            <person name="Helk B."/>
            <person name="Mott J.E."/>
            <person name="Puehler A."/>
            <person name="Borth N."/>
        </authorList>
    </citation>
    <scope>NUCLEOTIDE SEQUENCE</scope>
    <source>
        <strain evidence="17">17A/GY</strain>
    </source>
</reference>
<dbReference type="GO" id="GO:0010898">
    <property type="term" value="P:positive regulation of triglyceride catabolic process"/>
    <property type="evidence" value="ECO:0007669"/>
    <property type="project" value="Ensembl"/>
</dbReference>
<dbReference type="GO" id="GO:0034375">
    <property type="term" value="P:high-density lipoprotein particle remodeling"/>
    <property type="evidence" value="ECO:0007669"/>
    <property type="project" value="Ensembl"/>
</dbReference>
<evidence type="ECO:0000256" key="2">
    <source>
        <dbReference type="ARBA" id="ARBA00008788"/>
    </source>
</evidence>
<keyword evidence="8" id="KW-0677">Repeat</keyword>
<name>A0A061I462_CRIGR</name>
<dbReference type="GO" id="GO:0033344">
    <property type="term" value="P:cholesterol efflux"/>
    <property type="evidence" value="ECO:0007669"/>
    <property type="project" value="Ensembl"/>
</dbReference>
<dbReference type="GO" id="GO:0033700">
    <property type="term" value="P:phospholipid efflux"/>
    <property type="evidence" value="ECO:0007669"/>
    <property type="project" value="Ensembl"/>
</dbReference>
<dbReference type="GO" id="GO:0008203">
    <property type="term" value="P:cholesterol metabolic process"/>
    <property type="evidence" value="ECO:0007669"/>
    <property type="project" value="Ensembl"/>
</dbReference>
<dbReference type="FunFam" id="1.20.120.20:FF:000005">
    <property type="entry name" value="Apolipoprotein A-IV"/>
    <property type="match status" value="1"/>
</dbReference>
<dbReference type="EMBL" id="KE675387">
    <property type="protein sequence ID" value="ERE75665.1"/>
    <property type="molecule type" value="Genomic_DNA"/>
</dbReference>
<evidence type="ECO:0000256" key="3">
    <source>
        <dbReference type="ARBA" id="ARBA00011738"/>
    </source>
</evidence>
<dbReference type="GO" id="GO:0034361">
    <property type="term" value="C:very-low-density lipoprotein particle"/>
    <property type="evidence" value="ECO:0007669"/>
    <property type="project" value="Ensembl"/>
</dbReference>
<evidence type="ECO:0000256" key="13">
    <source>
        <dbReference type="ARBA" id="ARBA00042591"/>
    </source>
</evidence>
<reference evidence="18" key="3">
    <citation type="submission" date="2025-05" db="UniProtKB">
        <authorList>
            <consortium name="Ensembl"/>
        </authorList>
    </citation>
    <scope>IDENTIFICATION</scope>
</reference>
<dbReference type="GO" id="GO:0032374">
    <property type="term" value="P:regulation of cholesterol transport"/>
    <property type="evidence" value="ECO:0007669"/>
    <property type="project" value="Ensembl"/>
</dbReference>
<evidence type="ECO:0000313" key="19">
    <source>
        <dbReference type="Proteomes" id="UP000030759"/>
    </source>
</evidence>
<keyword evidence="7 16" id="KW-0732">Signal</keyword>
<dbReference type="GO" id="GO:0031210">
    <property type="term" value="F:phosphatidylcholine binding"/>
    <property type="evidence" value="ECO:0007669"/>
    <property type="project" value="Ensembl"/>
</dbReference>
<comment type="function">
    <text evidence="11">May have a role in chylomicrons and VLDL secretion and catabolism. Required for efficient activation of lipoprotein lipase by ApoC-II; potent activator of LCAT. Apoa-IV is a major component of HDL and chylomicrons.</text>
</comment>
<dbReference type="AlphaFoldDB" id="A0A061I462"/>
<comment type="subcellular location">
    <subcellularLocation>
        <location evidence="1">Secreted</location>
    </subcellularLocation>
</comment>
<dbReference type="GO" id="GO:0120020">
    <property type="term" value="F:cholesterol transfer activity"/>
    <property type="evidence" value="ECO:0007669"/>
    <property type="project" value="Ensembl"/>
</dbReference>
<dbReference type="PANTHER" id="PTHR18976">
    <property type="entry name" value="APOLIPOPROTEIN"/>
    <property type="match status" value="1"/>
</dbReference>
<dbReference type="GO" id="GO:0016209">
    <property type="term" value="F:antioxidant activity"/>
    <property type="evidence" value="ECO:0007669"/>
    <property type="project" value="Ensembl"/>
</dbReference>
<dbReference type="GO" id="GO:0005507">
    <property type="term" value="F:copper ion binding"/>
    <property type="evidence" value="ECO:0007669"/>
    <property type="project" value="Ensembl"/>
</dbReference>
<evidence type="ECO:0000256" key="11">
    <source>
        <dbReference type="ARBA" id="ARBA00037735"/>
    </source>
</evidence>
<keyword evidence="10" id="KW-0445">Lipid transport</keyword>
<comment type="subunit">
    <text evidence="3">Homodimer.</text>
</comment>
<dbReference type="GO" id="GO:0043691">
    <property type="term" value="P:reverse cholesterol transport"/>
    <property type="evidence" value="ECO:0007669"/>
    <property type="project" value="Ensembl"/>
</dbReference>